<reference evidence="2 3" key="1">
    <citation type="submission" date="2017-04" db="EMBL/GenBank/DDBJ databases">
        <title>Weissella cibaria strain m2 complete genome.</title>
        <authorList>
            <person name="Pan Q."/>
            <person name="Tan M."/>
            <person name="Yao F."/>
            <person name="Su S."/>
        </authorList>
    </citation>
    <scope>NUCLEOTIDE SEQUENCE [LARGE SCALE GENOMIC DNA]</scope>
    <source>
        <strain evidence="2 3">M2</strain>
    </source>
</reference>
<sequence length="485" mass="54734">MAINFNSERLSADDNQVFYFDQLDGDELLSTDELSSLISQHQGHELMHRYNRLRKYYVGQHKILNKPRKRPGKPDTRLVVNFAKELVDNEVGYFAGTPVKFDYVENGDSNEEIDKQINEFVDNNNLTDVVAELAKQVDIFGRSYLLMYQNEEKQTRVAPVEPRNAFVVYANTVDAKPLFGIYYTTRNKNNGVSGMLYTGDFVYNFQGSNGGAITIDTETATENLFKAVPIIEFYSNVERQGLYEQVIGLIDAVDEALSNKNNDIEYFSNTIMKVINAKIDQKTMDDMIDKRVIVVPSINPEKPVDIDFLNKPDADTIQENFLDRAIDMIYTKSNVANFQDEVFGTASGTALEFKLQAMSTAANMKERKFKMSLSKMWRLGFTVGATLPLDPTGRQANNIQMTFKRTVPHNIQDEATTAKALQDVVSRRTAISVLSFVDDPDAELKALEDEQQEAAKRSQQMMSLADDESDSDFNKGDAGDGATER</sequence>
<dbReference type="InterPro" id="IPR021145">
    <property type="entry name" value="Portal_protein_SPP1_Gp6-like"/>
</dbReference>
<protein>
    <recommendedName>
        <fullName evidence="4">Phage portal protein</fullName>
    </recommendedName>
</protein>
<dbReference type="Proteomes" id="UP000244870">
    <property type="component" value="Chromosome"/>
</dbReference>
<dbReference type="RefSeq" id="WP_108730442.1">
    <property type="nucleotide sequence ID" value="NZ_CP020928.1"/>
</dbReference>
<accession>A0A2S1KRH6</accession>
<dbReference type="NCBIfam" id="TIGR01538">
    <property type="entry name" value="portal_SPP1"/>
    <property type="match status" value="1"/>
</dbReference>
<feature type="compositionally biased region" description="Basic and acidic residues" evidence="1">
    <location>
        <begin position="472"/>
        <end position="485"/>
    </location>
</feature>
<organism evidence="2 3">
    <name type="scientific">Weissella cibaria</name>
    <dbReference type="NCBI Taxonomy" id="137591"/>
    <lineage>
        <taxon>Bacteria</taxon>
        <taxon>Bacillati</taxon>
        <taxon>Bacillota</taxon>
        <taxon>Bacilli</taxon>
        <taxon>Lactobacillales</taxon>
        <taxon>Lactobacillaceae</taxon>
        <taxon>Weissella</taxon>
    </lineage>
</organism>
<evidence type="ECO:0008006" key="4">
    <source>
        <dbReference type="Google" id="ProtNLM"/>
    </source>
</evidence>
<name>A0A2S1KRH6_9LACO</name>
<dbReference type="EMBL" id="CP020928">
    <property type="protein sequence ID" value="AWF95602.1"/>
    <property type="molecule type" value="Genomic_DNA"/>
</dbReference>
<evidence type="ECO:0000256" key="1">
    <source>
        <dbReference type="SAM" id="MobiDB-lite"/>
    </source>
</evidence>
<dbReference type="AlphaFoldDB" id="A0A2S1KRH6"/>
<dbReference type="Pfam" id="PF05133">
    <property type="entry name" value="SPP1_portal"/>
    <property type="match status" value="1"/>
</dbReference>
<gene>
    <name evidence="2" type="ORF">B6254_1196</name>
</gene>
<proteinExistence type="predicted"/>
<evidence type="ECO:0000313" key="2">
    <source>
        <dbReference type="EMBL" id="AWF95602.1"/>
    </source>
</evidence>
<feature type="region of interest" description="Disordered" evidence="1">
    <location>
        <begin position="449"/>
        <end position="485"/>
    </location>
</feature>
<dbReference type="InterPro" id="IPR006428">
    <property type="entry name" value="Portal_SPP1-type"/>
</dbReference>
<evidence type="ECO:0000313" key="3">
    <source>
        <dbReference type="Proteomes" id="UP000244870"/>
    </source>
</evidence>